<evidence type="ECO:0000313" key="2">
    <source>
        <dbReference type="Proteomes" id="UP000821845"/>
    </source>
</evidence>
<proteinExistence type="predicted"/>
<keyword evidence="2" id="KW-1185">Reference proteome</keyword>
<dbReference type="EMBL" id="CM023482">
    <property type="protein sequence ID" value="KAH6937964.1"/>
    <property type="molecule type" value="Genomic_DNA"/>
</dbReference>
<name>A0ACB7SVM8_HYAAI</name>
<gene>
    <name evidence="1" type="ORF">HPB50_005476</name>
</gene>
<reference evidence="1" key="1">
    <citation type="submission" date="2020-05" db="EMBL/GenBank/DDBJ databases">
        <title>Large-scale comparative analyses of tick genomes elucidate their genetic diversity and vector capacities.</title>
        <authorList>
            <person name="Jia N."/>
            <person name="Wang J."/>
            <person name="Shi W."/>
            <person name="Du L."/>
            <person name="Sun Y."/>
            <person name="Zhan W."/>
            <person name="Jiang J."/>
            <person name="Wang Q."/>
            <person name="Zhang B."/>
            <person name="Ji P."/>
            <person name="Sakyi L.B."/>
            <person name="Cui X."/>
            <person name="Yuan T."/>
            <person name="Jiang B."/>
            <person name="Yang W."/>
            <person name="Lam T.T.-Y."/>
            <person name="Chang Q."/>
            <person name="Ding S."/>
            <person name="Wang X."/>
            <person name="Zhu J."/>
            <person name="Ruan X."/>
            <person name="Zhao L."/>
            <person name="Wei J."/>
            <person name="Que T."/>
            <person name="Du C."/>
            <person name="Cheng J."/>
            <person name="Dai P."/>
            <person name="Han X."/>
            <person name="Huang E."/>
            <person name="Gao Y."/>
            <person name="Liu J."/>
            <person name="Shao H."/>
            <person name="Ye R."/>
            <person name="Li L."/>
            <person name="Wei W."/>
            <person name="Wang X."/>
            <person name="Wang C."/>
            <person name="Yang T."/>
            <person name="Huo Q."/>
            <person name="Li W."/>
            <person name="Guo W."/>
            <person name="Chen H."/>
            <person name="Zhou L."/>
            <person name="Ni X."/>
            <person name="Tian J."/>
            <person name="Zhou Y."/>
            <person name="Sheng Y."/>
            <person name="Liu T."/>
            <person name="Pan Y."/>
            <person name="Xia L."/>
            <person name="Li J."/>
            <person name="Zhao F."/>
            <person name="Cao W."/>
        </authorList>
    </citation>
    <scope>NUCLEOTIDE SEQUENCE</scope>
    <source>
        <strain evidence="1">Hyas-2018</strain>
    </source>
</reference>
<protein>
    <submittedName>
        <fullName evidence="1">Uncharacterized protein</fullName>
    </submittedName>
</protein>
<dbReference type="Proteomes" id="UP000821845">
    <property type="component" value="Chromosome 2"/>
</dbReference>
<sequence length="186" mass="20986">MGRPAGAYARAQGTRRRRGPYPVLLRARRWPSHMWVPNRRTAVSDCTSGSAHHLAPLLPLGQPKKGILNIDPTTQSWQPANFHYRRVLAKARLQAPRNRNTNEETWPIQQQFGNFTPGELEQKREIEVLNTSVDGGGELLDLARFSAATKVDRVKAWVLRFMGNLCTKAKSGPLTAEEIEPSMHRE</sequence>
<accession>A0ACB7SVM8</accession>
<comment type="caution">
    <text evidence="1">The sequence shown here is derived from an EMBL/GenBank/DDBJ whole genome shotgun (WGS) entry which is preliminary data.</text>
</comment>
<evidence type="ECO:0000313" key="1">
    <source>
        <dbReference type="EMBL" id="KAH6937964.1"/>
    </source>
</evidence>
<organism evidence="1 2">
    <name type="scientific">Hyalomma asiaticum</name>
    <name type="common">Tick</name>
    <dbReference type="NCBI Taxonomy" id="266040"/>
    <lineage>
        <taxon>Eukaryota</taxon>
        <taxon>Metazoa</taxon>
        <taxon>Ecdysozoa</taxon>
        <taxon>Arthropoda</taxon>
        <taxon>Chelicerata</taxon>
        <taxon>Arachnida</taxon>
        <taxon>Acari</taxon>
        <taxon>Parasitiformes</taxon>
        <taxon>Ixodida</taxon>
        <taxon>Ixodoidea</taxon>
        <taxon>Ixodidae</taxon>
        <taxon>Hyalomminae</taxon>
        <taxon>Hyalomma</taxon>
    </lineage>
</organism>